<comment type="caution">
    <text evidence="3">The sequence shown here is derived from an EMBL/GenBank/DDBJ whole genome shotgun (WGS) entry which is preliminary data.</text>
</comment>
<dbReference type="SUPFAM" id="SSF53474">
    <property type="entry name" value="alpha/beta-Hydrolases"/>
    <property type="match status" value="1"/>
</dbReference>
<keyword evidence="3" id="KW-0378">Hydrolase</keyword>
<dbReference type="EMBL" id="PEBD01000010">
    <property type="protein sequence ID" value="PHV65072.1"/>
    <property type="molecule type" value="Genomic_DNA"/>
</dbReference>
<dbReference type="Proteomes" id="UP000225108">
    <property type="component" value="Unassembled WGS sequence"/>
</dbReference>
<proteinExistence type="predicted"/>
<dbReference type="PRINTS" id="PR00412">
    <property type="entry name" value="EPOXHYDRLASE"/>
</dbReference>
<dbReference type="Pfam" id="PF00561">
    <property type="entry name" value="Abhydrolase_1"/>
    <property type="match status" value="1"/>
</dbReference>
<feature type="domain" description="AB hydrolase-1" evidence="2">
    <location>
        <begin position="21"/>
        <end position="262"/>
    </location>
</feature>
<dbReference type="InterPro" id="IPR000073">
    <property type="entry name" value="AB_hydrolase_1"/>
</dbReference>
<evidence type="ECO:0000256" key="1">
    <source>
        <dbReference type="ARBA" id="ARBA00022559"/>
    </source>
</evidence>
<evidence type="ECO:0000259" key="2">
    <source>
        <dbReference type="Pfam" id="PF00561"/>
    </source>
</evidence>
<dbReference type="PANTHER" id="PTHR43433">
    <property type="entry name" value="HYDROLASE, ALPHA/BETA FOLD FAMILY PROTEIN"/>
    <property type="match status" value="1"/>
</dbReference>
<sequence>MDAITLANGTELGVTKVGEGPVVLLNGGLGMPSMVWDICGLAPALADAGFTVISYNARGLAPSSAPPSPYSVADLADDAASLLDHFGVDDALVIGYSMGCYTTQAMLRSRPELVKAAVLFAGLQPSPIGALVGEMELSLIEQIGEIPRAVLVFEQLMTTLHTTLLQDPATVSGWRDMLSGSDGGWASPDGFTGQLTASYEWIKSGEPLPEHLAAIDVPTLVLAFEHDLFFPPELSRATAARIPGSAFVQIDGAGHGGLFTGPGDSVERIVEFCRQHAG</sequence>
<dbReference type="GO" id="GO:0016787">
    <property type="term" value="F:hydrolase activity"/>
    <property type="evidence" value="ECO:0007669"/>
    <property type="project" value="UniProtKB-KW"/>
</dbReference>
<dbReference type="InterPro" id="IPR029058">
    <property type="entry name" value="AB_hydrolase_fold"/>
</dbReference>
<dbReference type="Gene3D" id="3.40.50.1820">
    <property type="entry name" value="alpha/beta hydrolase"/>
    <property type="match status" value="1"/>
</dbReference>
<dbReference type="AlphaFoldDB" id="A0A2G3PIX8"/>
<keyword evidence="1" id="KW-0575">Peroxidase</keyword>
<evidence type="ECO:0000313" key="4">
    <source>
        <dbReference type="Proteomes" id="UP000225108"/>
    </source>
</evidence>
<accession>A0A2G3PIX8</accession>
<name>A0A2G3PIX8_WILMA</name>
<dbReference type="PANTHER" id="PTHR43433:SF1">
    <property type="entry name" value="BLL5160 PROTEIN"/>
    <property type="match status" value="1"/>
</dbReference>
<organism evidence="3 4">
    <name type="scientific">Williamsia marianensis</name>
    <dbReference type="NCBI Taxonomy" id="85044"/>
    <lineage>
        <taxon>Bacteria</taxon>
        <taxon>Bacillati</taxon>
        <taxon>Actinomycetota</taxon>
        <taxon>Actinomycetes</taxon>
        <taxon>Mycobacteriales</taxon>
        <taxon>Nocardiaceae</taxon>
        <taxon>Williamsia</taxon>
    </lineage>
</organism>
<protein>
    <submittedName>
        <fullName evidence="3">Hydrolase</fullName>
    </submittedName>
</protein>
<dbReference type="InterPro" id="IPR050471">
    <property type="entry name" value="AB_hydrolase"/>
</dbReference>
<gene>
    <name evidence="3" type="ORF">CSW57_14595</name>
</gene>
<dbReference type="GO" id="GO:0004601">
    <property type="term" value="F:peroxidase activity"/>
    <property type="evidence" value="ECO:0007669"/>
    <property type="project" value="UniProtKB-KW"/>
</dbReference>
<dbReference type="RefSeq" id="WP_099383502.1">
    <property type="nucleotide sequence ID" value="NZ_PEBD01000010.1"/>
</dbReference>
<evidence type="ECO:0000313" key="3">
    <source>
        <dbReference type="EMBL" id="PHV65072.1"/>
    </source>
</evidence>
<dbReference type="InterPro" id="IPR000639">
    <property type="entry name" value="Epox_hydrolase-like"/>
</dbReference>
<reference evidence="3 4" key="1">
    <citation type="submission" date="2017-10" db="EMBL/GenBank/DDBJ databases">
        <title>The draft genome sequence of Williamsia sp. BULT 1.1 isolated from the semi-arid grassland soils from South Africa.</title>
        <authorList>
            <person name="Kabwe M.H."/>
            <person name="Govender N."/>
            <person name="Mutseka Lunga P."/>
            <person name="Vikram S."/>
            <person name="Makhalanyane T.P."/>
        </authorList>
    </citation>
    <scope>NUCLEOTIDE SEQUENCE [LARGE SCALE GENOMIC DNA]</scope>
    <source>
        <strain evidence="3 4">BULT 1.1</strain>
    </source>
</reference>
<keyword evidence="1" id="KW-0560">Oxidoreductase</keyword>